<dbReference type="GO" id="GO:0003899">
    <property type="term" value="F:DNA-directed RNA polymerase activity"/>
    <property type="evidence" value="ECO:0007669"/>
    <property type="project" value="UniProtKB-EC"/>
</dbReference>
<keyword evidence="7" id="KW-0862">Zinc</keyword>
<dbReference type="Gene3D" id="2.40.50.150">
    <property type="match status" value="1"/>
</dbReference>
<organism evidence="16">
    <name type="scientific">viral metagenome</name>
    <dbReference type="NCBI Taxonomy" id="1070528"/>
    <lineage>
        <taxon>unclassified sequences</taxon>
        <taxon>metagenomes</taxon>
        <taxon>organismal metagenomes</taxon>
    </lineage>
</organism>
<dbReference type="Pfam" id="PF04561">
    <property type="entry name" value="RNA_pol_Rpb2_2"/>
    <property type="match status" value="1"/>
</dbReference>
<dbReference type="InterPro" id="IPR037034">
    <property type="entry name" value="RNA_pol_Rpb2_2_sf"/>
</dbReference>
<feature type="domain" description="RNA polymerase Rpb2" evidence="12">
    <location>
        <begin position="242"/>
        <end position="382"/>
    </location>
</feature>
<dbReference type="InterPro" id="IPR007121">
    <property type="entry name" value="RNA_pol_bsu_CS"/>
</dbReference>
<dbReference type="InterPro" id="IPR007646">
    <property type="entry name" value="RNA_pol_Rpb2_4"/>
</dbReference>
<sequence>MNVQLDWKIIDSYFSSNINTKYISQHHISSYNTFTSTKLPYIIKTLNPYVIFKNDENGVKYTINVYIGGRDGNSIKQTKPCNTDHVNNKNNVMLPNNARLKDYSYASNLLVDIVIDYITHNNDGTQSLLTYEQKDLQIGNIPVMLHSDLCILKNMKSHEMIQIGECPYDQGGYFIIDGKEKVIVSQERVSTNKLFLQSPQDNVSSETIEDDFSHTGIIRCTSKENSLFPKTIKFMIYHSKALYGTRFNAICMNVPNIFKEQIPIFIIFRALGIESDKEIIRYIFLKDENIEPRYINFIRKSVHEGSIVTTQQEALQYLAGYCKYNEINFVKHVLKTDVFPNVGHSFKNKAVYLGYLVNKMILFALNELSDTNRDSYLYKRVDVSGILMGNAFRDAYNQFRNHVKNRIDREFIYGSWKDMNEFNTIITNSKDSIFDKEIITSFIKKSFKGKWGIRESEGIVQDLNRLSFMGYISHIRRVNTPMDRSLKLVTPHRLDASHWGFMCPIESPDGENIGLLKHIATSCQISEEVDDEDSIISLLKTHNVTLVQDLIPIELYGLTKVILNNNWIGVHTDAKQLLDIFKALKQSGQISSHSSISWNILENEIELFTDAGRCVRPLYIATDDMQKKAYDIVINLKKTDRSSDIWSALISHPKSSLNKSTRTTEVSLSPIEFVDCVEMSRSHIAMNRNDIIINKPNKYNHIEIHPSLCLSLNTNIIPLAHHNQSIRNVFSNQQGKQAVGVYATNFNHRIDTASYMLHYPQKALLTTKYGKYAHVDKMPNGENIIIAIATYTGYNQEDSVIINKNSMARGMFNSSIYKSHIESEESNEMNGEYINFANPLNLMKKGGNIDVKYAKWDKIDENGIPILNRYITEDDAYVGKIKSTIISNDTDETTERIRNSNGTVSADTSTVSYQDKSSIAGFTDGGMIDNRIIYKKNDAKKIKIRFRKSREPVLGDKFASRHGQKGVVGMIIPQEDMPFTKDGIVPDMIINPHAFPSRMTIAHLFESVLAKYSCVHGDIIDGTTFENIDTSSYFEFMGKEGYHKHGDEILYNGYTGEQINTHIFFGPTYYTRLKHMVNEKMNYRGGADSASAPITGMTRQPTHGRANKGGLRIGEMETNALLAHGIGSFIKESMMERSDKYKFAIDKTNGIIGIPHKDGYRSPFDPNVTEFTNVETPYAFKLLIQELAAIAIKPSLLTDCTQQDEEKNDISEDALFSDTNSEDDNDIDNNI</sequence>
<feature type="domain" description="RNA polymerase Rpb2" evidence="14">
    <location>
        <begin position="463"/>
        <end position="525"/>
    </location>
</feature>
<dbReference type="InterPro" id="IPR037033">
    <property type="entry name" value="DNA-dir_RNAP_su2_hyb_sf"/>
</dbReference>
<accession>A0A6C0BSD3</accession>
<dbReference type="AlphaFoldDB" id="A0A6C0BSD3"/>
<name>A0A6C0BSD3_9ZZZZ</name>
<evidence type="ECO:0000259" key="12">
    <source>
        <dbReference type="Pfam" id="PF04561"/>
    </source>
</evidence>
<dbReference type="Pfam" id="PF04563">
    <property type="entry name" value="RNA_pol_Rpb2_1"/>
    <property type="match status" value="1"/>
</dbReference>
<dbReference type="InterPro" id="IPR007644">
    <property type="entry name" value="RNA_pol_bsu_protrusion"/>
</dbReference>
<dbReference type="EC" id="2.7.7.6" evidence="2"/>
<dbReference type="GO" id="GO:0046872">
    <property type="term" value="F:metal ion binding"/>
    <property type="evidence" value="ECO:0007669"/>
    <property type="project" value="UniProtKB-KW"/>
</dbReference>
<keyword evidence="6" id="KW-0479">Metal-binding</keyword>
<dbReference type="GO" id="GO:0000428">
    <property type="term" value="C:DNA-directed RNA polymerase complex"/>
    <property type="evidence" value="ECO:0007669"/>
    <property type="project" value="UniProtKB-KW"/>
</dbReference>
<evidence type="ECO:0000256" key="4">
    <source>
        <dbReference type="ARBA" id="ARBA00022679"/>
    </source>
</evidence>
<evidence type="ECO:0000256" key="8">
    <source>
        <dbReference type="ARBA" id="ARBA00023163"/>
    </source>
</evidence>
<evidence type="ECO:0000256" key="7">
    <source>
        <dbReference type="ARBA" id="ARBA00022833"/>
    </source>
</evidence>
<feature type="region of interest" description="Disordered" evidence="9">
    <location>
        <begin position="1203"/>
        <end position="1231"/>
    </location>
</feature>
<keyword evidence="3" id="KW-0240">DNA-directed RNA polymerase</keyword>
<dbReference type="Gene3D" id="2.40.270.10">
    <property type="entry name" value="DNA-directed RNA polymerase, subunit 2, domain 6"/>
    <property type="match status" value="1"/>
</dbReference>
<evidence type="ECO:0000256" key="1">
    <source>
        <dbReference type="ARBA" id="ARBA00006835"/>
    </source>
</evidence>
<dbReference type="CDD" id="cd00653">
    <property type="entry name" value="RNA_pol_B_RPB2"/>
    <property type="match status" value="1"/>
</dbReference>
<dbReference type="Gene3D" id="3.90.1800.10">
    <property type="entry name" value="RNA polymerase alpha subunit dimerisation domain"/>
    <property type="match status" value="1"/>
</dbReference>
<keyword evidence="4" id="KW-0808">Transferase</keyword>
<evidence type="ECO:0000256" key="5">
    <source>
        <dbReference type="ARBA" id="ARBA00022695"/>
    </source>
</evidence>
<evidence type="ECO:0000313" key="16">
    <source>
        <dbReference type="EMBL" id="QHS94183.1"/>
    </source>
</evidence>
<evidence type="ECO:0000256" key="2">
    <source>
        <dbReference type="ARBA" id="ARBA00012418"/>
    </source>
</evidence>
<keyword evidence="8" id="KW-0804">Transcription</keyword>
<evidence type="ECO:0000256" key="9">
    <source>
        <dbReference type="SAM" id="MobiDB-lite"/>
    </source>
</evidence>
<dbReference type="GO" id="GO:0003677">
    <property type="term" value="F:DNA binding"/>
    <property type="evidence" value="ECO:0007669"/>
    <property type="project" value="InterPro"/>
</dbReference>
<dbReference type="GO" id="GO:0006351">
    <property type="term" value="P:DNA-templated transcription"/>
    <property type="evidence" value="ECO:0007669"/>
    <property type="project" value="InterPro"/>
</dbReference>
<proteinExistence type="inferred from homology"/>
<dbReference type="Gene3D" id="3.90.1110.10">
    <property type="entry name" value="RNA polymerase Rpb2, domain 2"/>
    <property type="match status" value="1"/>
</dbReference>
<evidence type="ECO:0000259" key="13">
    <source>
        <dbReference type="Pfam" id="PF04563"/>
    </source>
</evidence>
<dbReference type="InterPro" id="IPR007645">
    <property type="entry name" value="RNA_pol_Rpb2_3"/>
</dbReference>
<feature type="domain" description="RNA polymerase beta subunit protrusion" evidence="13">
    <location>
        <begin position="24"/>
        <end position="411"/>
    </location>
</feature>
<dbReference type="Pfam" id="PF04565">
    <property type="entry name" value="RNA_pol_Rpb2_3"/>
    <property type="match status" value="1"/>
</dbReference>
<dbReference type="SUPFAM" id="SSF64484">
    <property type="entry name" value="beta and beta-prime subunits of DNA dependent RNA-polymerase"/>
    <property type="match status" value="1"/>
</dbReference>
<reference evidence="16" key="1">
    <citation type="journal article" date="2020" name="Nature">
        <title>Giant virus diversity and host interactions through global metagenomics.</title>
        <authorList>
            <person name="Schulz F."/>
            <person name="Roux S."/>
            <person name="Paez-Espino D."/>
            <person name="Jungbluth S."/>
            <person name="Walsh D.A."/>
            <person name="Denef V.J."/>
            <person name="McMahon K.D."/>
            <person name="Konstantinidis K.T."/>
            <person name="Eloe-Fadrosh E.A."/>
            <person name="Kyrpides N.C."/>
            <person name="Woyke T."/>
        </authorList>
    </citation>
    <scope>NUCLEOTIDE SEQUENCE</scope>
    <source>
        <strain evidence="16">GVMAG-M-3300018416-26</strain>
    </source>
</reference>
<evidence type="ECO:0000259" key="10">
    <source>
        <dbReference type="Pfam" id="PF00562"/>
    </source>
</evidence>
<dbReference type="EMBL" id="MN739217">
    <property type="protein sequence ID" value="QHS94183.1"/>
    <property type="molecule type" value="Genomic_DNA"/>
</dbReference>
<dbReference type="Pfam" id="PF04566">
    <property type="entry name" value="RNA_pol_Rpb2_4"/>
    <property type="match status" value="1"/>
</dbReference>
<evidence type="ECO:0000256" key="3">
    <source>
        <dbReference type="ARBA" id="ARBA00022478"/>
    </source>
</evidence>
<comment type="similarity">
    <text evidence="1">Belongs to the RNA polymerase beta chain family.</text>
</comment>
<dbReference type="InterPro" id="IPR014724">
    <property type="entry name" value="RNA_pol_RPB2_OB-fold"/>
</dbReference>
<evidence type="ECO:0000256" key="6">
    <source>
        <dbReference type="ARBA" id="ARBA00022723"/>
    </source>
</evidence>
<evidence type="ECO:0000259" key="14">
    <source>
        <dbReference type="Pfam" id="PF04565"/>
    </source>
</evidence>
<feature type="compositionally biased region" description="Acidic residues" evidence="9">
    <location>
        <begin position="1220"/>
        <end position="1231"/>
    </location>
</feature>
<dbReference type="GO" id="GO:0032549">
    <property type="term" value="F:ribonucleoside binding"/>
    <property type="evidence" value="ECO:0007669"/>
    <property type="project" value="InterPro"/>
</dbReference>
<dbReference type="InterPro" id="IPR007642">
    <property type="entry name" value="RNA_pol_Rpb2_2"/>
</dbReference>
<feature type="domain" description="RNA polymerase Rpb2" evidence="15">
    <location>
        <begin position="561"/>
        <end position="620"/>
    </location>
</feature>
<dbReference type="PROSITE" id="PS01166">
    <property type="entry name" value="RNA_POL_BETA"/>
    <property type="match status" value="1"/>
</dbReference>
<feature type="domain" description="DNA-directed RNA polymerase subunit 2 hybrid-binding" evidence="10">
    <location>
        <begin position="715"/>
        <end position="1106"/>
    </location>
</feature>
<dbReference type="Pfam" id="PF00562">
    <property type="entry name" value="RNA_pol_Rpb2_6"/>
    <property type="match status" value="1"/>
</dbReference>
<feature type="domain" description="RNA polymerase Rpb2" evidence="11">
    <location>
        <begin position="1109"/>
        <end position="1198"/>
    </location>
</feature>
<dbReference type="InterPro" id="IPR007641">
    <property type="entry name" value="RNA_pol_Rpb2_7"/>
</dbReference>
<dbReference type="Pfam" id="PF04560">
    <property type="entry name" value="RNA_pol_Rpb2_7"/>
    <property type="match status" value="1"/>
</dbReference>
<evidence type="ECO:0000259" key="15">
    <source>
        <dbReference type="Pfam" id="PF04566"/>
    </source>
</evidence>
<dbReference type="InterPro" id="IPR007120">
    <property type="entry name" value="DNA-dir_RNAP_su2_dom"/>
</dbReference>
<protein>
    <recommendedName>
        <fullName evidence="2">DNA-directed RNA polymerase</fullName>
        <ecNumber evidence="2">2.7.7.6</ecNumber>
    </recommendedName>
</protein>
<dbReference type="PANTHER" id="PTHR20856">
    <property type="entry name" value="DNA-DIRECTED RNA POLYMERASE I SUBUNIT 2"/>
    <property type="match status" value="1"/>
</dbReference>
<keyword evidence="5" id="KW-0548">Nucleotidyltransferase</keyword>
<evidence type="ECO:0000259" key="11">
    <source>
        <dbReference type="Pfam" id="PF04560"/>
    </source>
</evidence>
<dbReference type="InterPro" id="IPR015712">
    <property type="entry name" value="DNA-dir_RNA_pol_su2"/>
</dbReference>
<dbReference type="Gene3D" id="3.90.1100.10">
    <property type="match status" value="2"/>
</dbReference>